<evidence type="ECO:0000256" key="1">
    <source>
        <dbReference type="SAM" id="MobiDB-lite"/>
    </source>
</evidence>
<keyword evidence="2" id="KW-0812">Transmembrane</keyword>
<keyword evidence="2" id="KW-1133">Transmembrane helix</keyword>
<keyword evidence="4" id="KW-1185">Reference proteome</keyword>
<dbReference type="EMBL" id="FJOG01000068">
    <property type="protein sequence ID" value="CZR69295.1"/>
    <property type="molecule type" value="Genomic_DNA"/>
</dbReference>
<protein>
    <submittedName>
        <fullName evidence="3">Uncharacterized protein</fullName>
    </submittedName>
</protein>
<evidence type="ECO:0000313" key="4">
    <source>
        <dbReference type="Proteomes" id="UP000184330"/>
    </source>
</evidence>
<reference evidence="3 4" key="1">
    <citation type="submission" date="2016-03" db="EMBL/GenBank/DDBJ databases">
        <authorList>
            <person name="Ploux O."/>
        </authorList>
    </citation>
    <scope>NUCLEOTIDE SEQUENCE [LARGE SCALE GENOMIC DNA]</scope>
    <source>
        <strain evidence="3 4">UAMH 11012</strain>
    </source>
</reference>
<feature type="transmembrane region" description="Helical" evidence="2">
    <location>
        <begin position="12"/>
        <end position="34"/>
    </location>
</feature>
<dbReference type="Proteomes" id="UP000184330">
    <property type="component" value="Unassembled WGS sequence"/>
</dbReference>
<evidence type="ECO:0000256" key="2">
    <source>
        <dbReference type="SAM" id="Phobius"/>
    </source>
</evidence>
<gene>
    <name evidence="3" type="ORF">PAC_19195</name>
</gene>
<proteinExistence type="predicted"/>
<feature type="region of interest" description="Disordered" evidence="1">
    <location>
        <begin position="232"/>
        <end position="282"/>
    </location>
</feature>
<feature type="compositionally biased region" description="Gly residues" evidence="1">
    <location>
        <begin position="242"/>
        <end position="266"/>
    </location>
</feature>
<sequence length="282" mass="30278">MTTSAGLSTGAVAGVAAGGALAFLTITGLTFWLWKKRRNLSPRRFTMLGDDEFAHTKSQNNDYEFEDRRYPKVEKEPRVIERELHAEKLDAIKERDRRGAEQRAVENMRKSVHPIRSSSHQFISLDVSPPLTPLSPTFPSSNSNSITFSQSPTTCSFPTPPLTPLSATFSPTTSSFPCFSDPTPSTSATTPSFLNARSNTEPIHGNSISVPEMIGEVGAPKPAYVPRRTQTTTTQCENHGPGVTGIGGVGEVGGGGNGILEGNGEGGGKRESFRGARSAWKP</sequence>
<dbReference type="AlphaFoldDB" id="A0A1L7XWF2"/>
<keyword evidence="2" id="KW-0472">Membrane</keyword>
<organism evidence="3 4">
    <name type="scientific">Phialocephala subalpina</name>
    <dbReference type="NCBI Taxonomy" id="576137"/>
    <lineage>
        <taxon>Eukaryota</taxon>
        <taxon>Fungi</taxon>
        <taxon>Dikarya</taxon>
        <taxon>Ascomycota</taxon>
        <taxon>Pezizomycotina</taxon>
        <taxon>Leotiomycetes</taxon>
        <taxon>Helotiales</taxon>
        <taxon>Mollisiaceae</taxon>
        <taxon>Phialocephala</taxon>
        <taxon>Phialocephala fortinii species complex</taxon>
    </lineage>
</organism>
<accession>A0A1L7XWF2</accession>
<dbReference type="OrthoDB" id="10665622at2759"/>
<evidence type="ECO:0000313" key="3">
    <source>
        <dbReference type="EMBL" id="CZR69295.1"/>
    </source>
</evidence>
<name>A0A1L7XWF2_9HELO</name>